<dbReference type="KEGG" id="tpv:TP02_0153"/>
<protein>
    <submittedName>
        <fullName evidence="1">Uncharacterized protein</fullName>
    </submittedName>
</protein>
<gene>
    <name evidence="1" type="ordered locus">TP02_0153</name>
</gene>
<comment type="caution">
    <text evidence="1">The sequence shown here is derived from an EMBL/GenBank/DDBJ whole genome shotgun (WGS) entry which is preliminary data.</text>
</comment>
<accession>Q4N5Y4</accession>
<dbReference type="Proteomes" id="UP000001949">
    <property type="component" value="Unassembled WGS sequence"/>
</dbReference>
<reference evidence="1 2" key="1">
    <citation type="journal article" date="2005" name="Science">
        <title>Genome sequence of Theileria parva, a bovine pathogen that transforms lymphocytes.</title>
        <authorList>
            <person name="Gardner M.J."/>
            <person name="Bishop R."/>
            <person name="Shah T."/>
            <person name="de Villiers E.P."/>
            <person name="Carlton J.M."/>
            <person name="Hall N."/>
            <person name="Ren Q."/>
            <person name="Paulsen I.T."/>
            <person name="Pain A."/>
            <person name="Berriman M."/>
            <person name="Wilson R.J.M."/>
            <person name="Sato S."/>
            <person name="Ralph S.A."/>
            <person name="Mann D.J."/>
            <person name="Xiong Z."/>
            <person name="Shallom S.J."/>
            <person name="Weidman J."/>
            <person name="Jiang L."/>
            <person name="Lynn J."/>
            <person name="Weaver B."/>
            <person name="Shoaibi A."/>
            <person name="Domingo A.R."/>
            <person name="Wasawo D."/>
            <person name="Crabtree J."/>
            <person name="Wortman J.R."/>
            <person name="Haas B."/>
            <person name="Angiuoli S.V."/>
            <person name="Creasy T.H."/>
            <person name="Lu C."/>
            <person name="Suh B."/>
            <person name="Silva J.C."/>
            <person name="Utterback T.R."/>
            <person name="Feldblyum T.V."/>
            <person name="Pertea M."/>
            <person name="Allen J."/>
            <person name="Nierman W.C."/>
            <person name="Taracha E.L.N."/>
            <person name="Salzberg S.L."/>
            <person name="White O.R."/>
            <person name="Fitzhugh H.A."/>
            <person name="Morzaria S."/>
            <person name="Venter J.C."/>
            <person name="Fraser C.M."/>
            <person name="Nene V."/>
        </authorList>
    </citation>
    <scope>NUCLEOTIDE SEQUENCE [LARGE SCALE GENOMIC DNA]</scope>
    <source>
        <strain evidence="1 2">Muguga</strain>
    </source>
</reference>
<dbReference type="RefSeq" id="XP_764722.1">
    <property type="nucleotide sequence ID" value="XM_759629.1"/>
</dbReference>
<name>Q4N5Y4_THEPA</name>
<organism evidence="1 2">
    <name type="scientific">Theileria parva</name>
    <name type="common">East coast fever infection agent</name>
    <dbReference type="NCBI Taxonomy" id="5875"/>
    <lineage>
        <taxon>Eukaryota</taxon>
        <taxon>Sar</taxon>
        <taxon>Alveolata</taxon>
        <taxon>Apicomplexa</taxon>
        <taxon>Aconoidasida</taxon>
        <taxon>Piroplasmida</taxon>
        <taxon>Theileriidae</taxon>
        <taxon>Theileria</taxon>
    </lineage>
</organism>
<dbReference type="EMBL" id="AAGK01000002">
    <property type="protein sequence ID" value="EAN32439.1"/>
    <property type="molecule type" value="Genomic_DNA"/>
</dbReference>
<keyword evidence="2" id="KW-1185">Reference proteome</keyword>
<evidence type="ECO:0000313" key="1">
    <source>
        <dbReference type="EMBL" id="EAN32439.1"/>
    </source>
</evidence>
<dbReference type="InParanoid" id="Q4N5Y4"/>
<sequence length="53" mass="6023">MCYNKIKTRIFSLLVISNKELGNQSWFDLVLRDVIGRNEDESVESSSDSSNSP</sequence>
<dbReference type="OMA" id="MLFILER"/>
<dbReference type="eggNOG" id="ENOG502QYJ5">
    <property type="taxonomic scope" value="Eukaryota"/>
</dbReference>
<evidence type="ECO:0000313" key="2">
    <source>
        <dbReference type="Proteomes" id="UP000001949"/>
    </source>
</evidence>
<dbReference type="AlphaFoldDB" id="Q4N5Y4"/>
<proteinExistence type="predicted"/>
<dbReference type="GeneID" id="3502261"/>